<dbReference type="Proteomes" id="UP000290013">
    <property type="component" value="Chromosome"/>
</dbReference>
<protein>
    <submittedName>
        <fullName evidence="2">Uncharacterized protein</fullName>
    </submittedName>
</protein>
<keyword evidence="3" id="KW-1185">Reference proteome</keyword>
<proteinExistence type="predicted"/>
<evidence type="ECO:0000313" key="4">
    <source>
        <dbReference type="Proteomes" id="UP000290013"/>
    </source>
</evidence>
<dbReference type="EMBL" id="LR215974">
    <property type="protein sequence ID" value="VFB02460.1"/>
    <property type="molecule type" value="Genomic_DNA"/>
</dbReference>
<dbReference type="EMBL" id="FNHD01000001">
    <property type="protein sequence ID" value="SDL47636.1"/>
    <property type="molecule type" value="Genomic_DNA"/>
</dbReference>
<evidence type="ECO:0000313" key="3">
    <source>
        <dbReference type="Proteomes" id="UP000199242"/>
    </source>
</evidence>
<organism evidence="2 4">
    <name type="scientific">Chryseobacterium taihuense</name>
    <dbReference type="NCBI Taxonomy" id="1141221"/>
    <lineage>
        <taxon>Bacteria</taxon>
        <taxon>Pseudomonadati</taxon>
        <taxon>Bacteroidota</taxon>
        <taxon>Flavobacteriia</taxon>
        <taxon>Flavobacteriales</taxon>
        <taxon>Weeksellaceae</taxon>
        <taxon>Chryseobacterium group</taxon>
        <taxon>Chryseobacterium</taxon>
    </lineage>
</organism>
<dbReference type="Proteomes" id="UP000199242">
    <property type="component" value="Unassembled WGS sequence"/>
</dbReference>
<evidence type="ECO:0000313" key="1">
    <source>
        <dbReference type="EMBL" id="SDL47636.1"/>
    </source>
</evidence>
<name>A0A1G9KDD7_9FLAO</name>
<dbReference type="STRING" id="1141221.SAMN05216273_101337"/>
<dbReference type="AlphaFoldDB" id="A0A1G9KDD7"/>
<dbReference type="RefSeq" id="WP_089741347.1">
    <property type="nucleotide sequence ID" value="NZ_FNHD01000001.1"/>
</dbReference>
<evidence type="ECO:0000313" key="2">
    <source>
        <dbReference type="EMBL" id="VFB02460.1"/>
    </source>
</evidence>
<accession>A0A1G9KDD7</accession>
<gene>
    <name evidence="2" type="ORF">NCTC12078_00435</name>
    <name evidence="1" type="ORF">SAMN05216273_101337</name>
</gene>
<dbReference type="KEGG" id="ctai:NCTC12078_00435"/>
<dbReference type="OrthoDB" id="1259979at2"/>
<reference evidence="1 3" key="1">
    <citation type="submission" date="2016-10" db="EMBL/GenBank/DDBJ databases">
        <authorList>
            <person name="Varghese N."/>
            <person name="Submissions S."/>
        </authorList>
    </citation>
    <scope>NUCLEOTIDE SEQUENCE [LARGE SCALE GENOMIC DNA]</scope>
    <source>
        <strain evidence="1 3">CGMCC 1.10941</strain>
    </source>
</reference>
<accession>A0A4U8WB84</accession>
<reference evidence="2 4" key="2">
    <citation type="submission" date="2019-02" db="EMBL/GenBank/DDBJ databases">
        <authorList>
            <consortium name="Pathogen Informatics"/>
        </authorList>
    </citation>
    <scope>NUCLEOTIDE SEQUENCE [LARGE SCALE GENOMIC DNA]</scope>
    <source>
        <strain evidence="2 4">3012STDY6944375</strain>
    </source>
</reference>
<sequence>MSSILAGMFSHQNDYKKLELELESSGIRDSEYIVYLSEDHNSQFLVSVEIKNRDLTEKIRHIFDQNQVLKTYLFENMSINQASYSHLKKLIDARCKAEIHNSPNVRIKVQHDGITSEVKA</sequence>